<name>A0ABR7M579_9BACT</name>
<reference evidence="5 6" key="1">
    <citation type="submission" date="2016-07" db="EMBL/GenBank/DDBJ databases">
        <title>Genome analysis of Flavihumibacter stibioxidans YS-17.</title>
        <authorList>
            <person name="Shi K."/>
            <person name="Han Y."/>
            <person name="Wang G."/>
        </authorList>
    </citation>
    <scope>NUCLEOTIDE SEQUENCE [LARGE SCALE GENOMIC DNA]</scope>
    <source>
        <strain evidence="5 6">YS-17</strain>
    </source>
</reference>
<keyword evidence="6" id="KW-1185">Reference proteome</keyword>
<evidence type="ECO:0000313" key="5">
    <source>
        <dbReference type="EMBL" id="MBC6490173.1"/>
    </source>
</evidence>
<organism evidence="5 6">
    <name type="scientific">Flavihumibacter stibioxidans</name>
    <dbReference type="NCBI Taxonomy" id="1834163"/>
    <lineage>
        <taxon>Bacteria</taxon>
        <taxon>Pseudomonadati</taxon>
        <taxon>Bacteroidota</taxon>
        <taxon>Chitinophagia</taxon>
        <taxon>Chitinophagales</taxon>
        <taxon>Chitinophagaceae</taxon>
        <taxon>Flavihumibacter</taxon>
    </lineage>
</organism>
<dbReference type="RefSeq" id="WP_187255497.1">
    <property type="nucleotide sequence ID" value="NZ_JBHULF010000006.1"/>
</dbReference>
<dbReference type="InterPro" id="IPR020841">
    <property type="entry name" value="PKS_Beta-ketoAc_synthase_dom"/>
</dbReference>
<feature type="domain" description="Ketosynthase family 3 (KS3)" evidence="4">
    <location>
        <begin position="1"/>
        <end position="400"/>
    </location>
</feature>
<dbReference type="CDD" id="cd00834">
    <property type="entry name" value="KAS_I_II"/>
    <property type="match status" value="1"/>
</dbReference>
<evidence type="ECO:0000313" key="6">
    <source>
        <dbReference type="Proteomes" id="UP000765802"/>
    </source>
</evidence>
<protein>
    <recommendedName>
        <fullName evidence="4">Ketosynthase family 3 (KS3) domain-containing protein</fullName>
    </recommendedName>
</protein>
<dbReference type="Pfam" id="PF00109">
    <property type="entry name" value="ketoacyl-synt"/>
    <property type="match status" value="1"/>
</dbReference>
<evidence type="ECO:0000256" key="3">
    <source>
        <dbReference type="RuleBase" id="RU003694"/>
    </source>
</evidence>
<dbReference type="Proteomes" id="UP000765802">
    <property type="component" value="Unassembled WGS sequence"/>
</dbReference>
<comment type="similarity">
    <text evidence="1 3">Belongs to the thiolase-like superfamily. Beta-ketoacyl-ACP synthases family.</text>
</comment>
<sequence length="402" mass="43209">MCKVYVTGMGMVSALGIGVDTNRDALISRRSGIGYAKHLNSLLRDQLPVGEIDHATSELFRFLHNPGNLQESRLVLLAAIALQEALATAGMPLNEQKKAGFINSTTVGGMADVEYVYEQLIDPSIPEISADLGDSLDCAHGTEELARHFGLTRFISTVSTACSSSANAIIYGARLIRGGMLDQVICGGVDTLTRFTINGFNSLKNMDRNHCKPFDANRNGLNLGEGAAYLVLESEESICRTGRKPLAQLSGYCNFNEAFHPTAPSPDGDGAYQAMKGAIREAGLTTMDISFINAHGTATINNDIAEAFALRRLFGENIPPFSSTKSYTGHTLAPSGAIEAIYSILSILNNEAYPVLNYETAMPEVELEPVTEVMYNAGIQHVLSNSFGFGGNNASLLFSKYD</sequence>
<dbReference type="InterPro" id="IPR000794">
    <property type="entry name" value="Beta-ketoacyl_synthase"/>
</dbReference>
<evidence type="ECO:0000259" key="4">
    <source>
        <dbReference type="PROSITE" id="PS52004"/>
    </source>
</evidence>
<dbReference type="PROSITE" id="PS52004">
    <property type="entry name" value="KS3_2"/>
    <property type="match status" value="1"/>
</dbReference>
<dbReference type="SMART" id="SM00825">
    <property type="entry name" value="PKS_KS"/>
    <property type="match status" value="1"/>
</dbReference>
<dbReference type="PANTHER" id="PTHR11712:SF320">
    <property type="entry name" value="BETA-KETOACYL SYNTHASE"/>
    <property type="match status" value="1"/>
</dbReference>
<dbReference type="InterPro" id="IPR014030">
    <property type="entry name" value="Ketoacyl_synth_N"/>
</dbReference>
<comment type="caution">
    <text evidence="5">The sequence shown here is derived from an EMBL/GenBank/DDBJ whole genome shotgun (WGS) entry which is preliminary data.</text>
</comment>
<dbReference type="SUPFAM" id="SSF53901">
    <property type="entry name" value="Thiolase-like"/>
    <property type="match status" value="2"/>
</dbReference>
<dbReference type="EMBL" id="MBUA01000001">
    <property type="protein sequence ID" value="MBC6490173.1"/>
    <property type="molecule type" value="Genomic_DNA"/>
</dbReference>
<evidence type="ECO:0000256" key="2">
    <source>
        <dbReference type="ARBA" id="ARBA00022679"/>
    </source>
</evidence>
<accession>A0ABR7M579</accession>
<dbReference type="InterPro" id="IPR016039">
    <property type="entry name" value="Thiolase-like"/>
</dbReference>
<keyword evidence="2 3" id="KW-0808">Transferase</keyword>
<gene>
    <name evidence="5" type="ORF">BC349_04280</name>
</gene>
<dbReference type="PANTHER" id="PTHR11712">
    <property type="entry name" value="POLYKETIDE SYNTHASE-RELATED"/>
    <property type="match status" value="1"/>
</dbReference>
<dbReference type="Pfam" id="PF02801">
    <property type="entry name" value="Ketoacyl-synt_C"/>
    <property type="match status" value="1"/>
</dbReference>
<dbReference type="InterPro" id="IPR014031">
    <property type="entry name" value="Ketoacyl_synth_C"/>
</dbReference>
<proteinExistence type="inferred from homology"/>
<dbReference type="Gene3D" id="3.40.47.10">
    <property type="match status" value="1"/>
</dbReference>
<evidence type="ECO:0000256" key="1">
    <source>
        <dbReference type="ARBA" id="ARBA00008467"/>
    </source>
</evidence>